<reference evidence="2 3" key="1">
    <citation type="submission" date="2016-06" db="EMBL/GenBank/DDBJ databases">
        <authorList>
            <person name="Kjaerup R.B."/>
            <person name="Dalgaard T.S."/>
            <person name="Juul-Madsen H.R."/>
        </authorList>
    </citation>
    <scope>NUCLEOTIDE SEQUENCE [LARGE SCALE GENOMIC DNA]</scope>
    <source>
        <strain evidence="2 3">1199456.5</strain>
    </source>
</reference>
<organism evidence="2 3">
    <name type="scientific">Mycolicibacterium mucogenicum</name>
    <name type="common">Mycobacterium mucogenicum</name>
    <dbReference type="NCBI Taxonomy" id="56689"/>
    <lineage>
        <taxon>Bacteria</taxon>
        <taxon>Bacillati</taxon>
        <taxon>Actinomycetota</taxon>
        <taxon>Actinomycetes</taxon>
        <taxon>Mycobacteriales</taxon>
        <taxon>Mycobacteriaceae</taxon>
        <taxon>Mycolicibacterium</taxon>
    </lineage>
</organism>
<protein>
    <recommendedName>
        <fullName evidence="4">DUF4194 domain-containing protein</fullName>
    </recommendedName>
</protein>
<accession>A0A1A0MP48</accession>
<dbReference type="Proteomes" id="UP000093962">
    <property type="component" value="Unassembled WGS sequence"/>
</dbReference>
<proteinExistence type="predicted"/>
<evidence type="ECO:0008006" key="4">
    <source>
        <dbReference type="Google" id="ProtNLM"/>
    </source>
</evidence>
<feature type="region of interest" description="Disordered" evidence="1">
    <location>
        <begin position="214"/>
        <end position="243"/>
    </location>
</feature>
<dbReference type="RefSeq" id="WP_064859031.1">
    <property type="nucleotide sequence ID" value="NZ_LZSF01000129.1"/>
</dbReference>
<comment type="caution">
    <text evidence="2">The sequence shown here is derived from an EMBL/GenBank/DDBJ whole genome shotgun (WGS) entry which is preliminary data.</text>
</comment>
<dbReference type="OrthoDB" id="3725402at2"/>
<sequence length="243" mass="26078">MSGDVESMGRDGFLDADDFAEPARPLFSGDGGGLTLPQRIALIKLVKQPYVSAAEHPEEWDTLVGSLSLITNRLHDLLLDLRIDTASKVAYKVAATLTDDVAAPSLLRKTRWTANQTALLVVLRERLRLRAIPADPVYVDLEELVAAMTTLLPAHVDESRPAKITAAALDPLTKVGVVKPAPGSEDRYWINPVLESLLPVSKLRQLLDALTQATPPATDDAGYGSDPEVDLGEAGGREGARNG</sequence>
<dbReference type="Pfam" id="PF13835">
    <property type="entry name" value="DUF4194"/>
    <property type="match status" value="1"/>
</dbReference>
<dbReference type="EMBL" id="LZSF01000129">
    <property type="protein sequence ID" value="OBA87259.1"/>
    <property type="molecule type" value="Genomic_DNA"/>
</dbReference>
<gene>
    <name evidence="2" type="ORF">A5642_20375</name>
</gene>
<evidence type="ECO:0000256" key="1">
    <source>
        <dbReference type="SAM" id="MobiDB-lite"/>
    </source>
</evidence>
<evidence type="ECO:0000313" key="3">
    <source>
        <dbReference type="Proteomes" id="UP000093962"/>
    </source>
</evidence>
<dbReference type="AlphaFoldDB" id="A0A1A0MP48"/>
<evidence type="ECO:0000313" key="2">
    <source>
        <dbReference type="EMBL" id="OBA87259.1"/>
    </source>
</evidence>
<name>A0A1A0MP48_MYCMU</name>
<dbReference type="InterPro" id="IPR025449">
    <property type="entry name" value="JetB"/>
</dbReference>